<reference evidence="4 5" key="1">
    <citation type="submission" date="2016-11" db="EMBL/GenBank/DDBJ databases">
        <title>Draft Genome Sequences of Nine Cyanobacterial Strains from Diverse Habitats.</title>
        <authorList>
            <person name="Zhu T."/>
            <person name="Hou S."/>
            <person name="Lu X."/>
            <person name="Hess W.R."/>
        </authorList>
    </citation>
    <scope>NUCLEOTIDE SEQUENCE [LARGE SCALE GENOMIC DNA]</scope>
    <source>
        <strain evidence="4 5">NIES-593</strain>
    </source>
</reference>
<dbReference type="InterPro" id="IPR036409">
    <property type="entry name" value="Aldolase_II/adducin_N_sf"/>
</dbReference>
<keyword evidence="4" id="KW-0489">Methyltransferase</keyword>
<protein>
    <submittedName>
        <fullName evidence="4">rRNA adenine methyltransferase</fullName>
    </submittedName>
</protein>
<keyword evidence="1" id="KW-0479">Metal-binding</keyword>
<proteinExistence type="predicted"/>
<dbReference type="OrthoDB" id="422493at2"/>
<dbReference type="STRING" id="1921803.NIES593_17095"/>
<dbReference type="GO" id="GO:0005829">
    <property type="term" value="C:cytosol"/>
    <property type="evidence" value="ECO:0007669"/>
    <property type="project" value="TreeGrafter"/>
</dbReference>
<dbReference type="InterPro" id="IPR050197">
    <property type="entry name" value="Aldolase_class_II_sugar_metab"/>
</dbReference>
<keyword evidence="2" id="KW-0456">Lyase</keyword>
<evidence type="ECO:0000259" key="3">
    <source>
        <dbReference type="Pfam" id="PF00596"/>
    </source>
</evidence>
<dbReference type="SUPFAM" id="SSF53639">
    <property type="entry name" value="AraD/HMP-PK domain-like"/>
    <property type="match status" value="1"/>
</dbReference>
<evidence type="ECO:0000313" key="5">
    <source>
        <dbReference type="Proteomes" id="UP000186868"/>
    </source>
</evidence>
<evidence type="ECO:0000313" key="4">
    <source>
        <dbReference type="EMBL" id="OKH21000.1"/>
    </source>
</evidence>
<evidence type="ECO:0000256" key="1">
    <source>
        <dbReference type="ARBA" id="ARBA00022723"/>
    </source>
</evidence>
<comment type="caution">
    <text evidence="4">The sequence shown here is derived from an EMBL/GenBank/DDBJ whole genome shotgun (WGS) entry which is preliminary data.</text>
</comment>
<sequence length="207" mass="23439">MTNTIDEGYVKYQCHWIDSLPLSSNQIQDLNRWRNKLYQLGLIGEYPNGIGFGNLSIRHPDKTSQFIISGTKTGGLPILNEQHYTTVIDYDWERNYVTCEGPIQASSEALTHAAVYEANPKINAIIHVHHLKLWQELMDKVPTTAKNIAYGTPEMAKEIIRLCREENLGETQILVMSGHAEGIIAFGKQLDEAGSLLLQYYKDFVKS</sequence>
<dbReference type="Pfam" id="PF00596">
    <property type="entry name" value="Aldolase_II"/>
    <property type="match status" value="1"/>
</dbReference>
<dbReference type="GO" id="GO:0019323">
    <property type="term" value="P:pentose catabolic process"/>
    <property type="evidence" value="ECO:0007669"/>
    <property type="project" value="TreeGrafter"/>
</dbReference>
<evidence type="ECO:0000256" key="2">
    <source>
        <dbReference type="ARBA" id="ARBA00023239"/>
    </source>
</evidence>
<dbReference type="GO" id="GO:0032259">
    <property type="term" value="P:methylation"/>
    <property type="evidence" value="ECO:0007669"/>
    <property type="project" value="UniProtKB-KW"/>
</dbReference>
<dbReference type="PANTHER" id="PTHR22789:SF0">
    <property type="entry name" value="3-OXO-TETRONATE 4-PHOSPHATE DECARBOXYLASE-RELATED"/>
    <property type="match status" value="1"/>
</dbReference>
<dbReference type="AlphaFoldDB" id="A0A1U7HBP3"/>
<dbReference type="RefSeq" id="WP_073600762.1">
    <property type="nucleotide sequence ID" value="NZ_MRCB01000024.1"/>
</dbReference>
<gene>
    <name evidence="4" type="ORF">NIES593_17095</name>
</gene>
<dbReference type="GO" id="GO:0016832">
    <property type="term" value="F:aldehyde-lyase activity"/>
    <property type="evidence" value="ECO:0007669"/>
    <property type="project" value="TreeGrafter"/>
</dbReference>
<dbReference type="InterPro" id="IPR001303">
    <property type="entry name" value="Aldolase_II/adducin_N"/>
</dbReference>
<feature type="domain" description="Class II aldolase/adducin N-terminal" evidence="3">
    <location>
        <begin position="51"/>
        <end position="194"/>
    </location>
</feature>
<dbReference type="EMBL" id="MRCB01000024">
    <property type="protein sequence ID" value="OKH21000.1"/>
    <property type="molecule type" value="Genomic_DNA"/>
</dbReference>
<dbReference type="Gene3D" id="3.40.225.10">
    <property type="entry name" value="Class II aldolase/adducin N-terminal domain"/>
    <property type="match status" value="1"/>
</dbReference>
<name>A0A1U7HBP3_9CYAN</name>
<organism evidence="4 5">
    <name type="scientific">Hydrococcus rivularis NIES-593</name>
    <dbReference type="NCBI Taxonomy" id="1921803"/>
    <lineage>
        <taxon>Bacteria</taxon>
        <taxon>Bacillati</taxon>
        <taxon>Cyanobacteriota</taxon>
        <taxon>Cyanophyceae</taxon>
        <taxon>Pleurocapsales</taxon>
        <taxon>Hydrococcaceae</taxon>
        <taxon>Hydrococcus</taxon>
    </lineage>
</organism>
<dbReference type="Proteomes" id="UP000186868">
    <property type="component" value="Unassembled WGS sequence"/>
</dbReference>
<dbReference type="GO" id="GO:0008168">
    <property type="term" value="F:methyltransferase activity"/>
    <property type="evidence" value="ECO:0007669"/>
    <property type="project" value="UniProtKB-KW"/>
</dbReference>
<keyword evidence="4" id="KW-0808">Transferase</keyword>
<dbReference type="GO" id="GO:0046872">
    <property type="term" value="F:metal ion binding"/>
    <property type="evidence" value="ECO:0007669"/>
    <property type="project" value="UniProtKB-KW"/>
</dbReference>
<accession>A0A1U7HBP3</accession>
<keyword evidence="5" id="KW-1185">Reference proteome</keyword>
<dbReference type="PANTHER" id="PTHR22789">
    <property type="entry name" value="FUCULOSE PHOSPHATE ALDOLASE"/>
    <property type="match status" value="1"/>
</dbReference>